<dbReference type="InterPro" id="IPR011990">
    <property type="entry name" value="TPR-like_helical_dom_sf"/>
</dbReference>
<dbReference type="InterPro" id="IPR011716">
    <property type="entry name" value="TPR-3"/>
</dbReference>
<keyword evidence="1" id="KW-0802">TPR repeat</keyword>
<dbReference type="SMART" id="SM00386">
    <property type="entry name" value="HAT"/>
    <property type="match status" value="5"/>
</dbReference>
<evidence type="ECO:0000256" key="1">
    <source>
        <dbReference type="PROSITE-ProRule" id="PRU00339"/>
    </source>
</evidence>
<dbReference type="EMBL" id="JAXUIC010000006">
    <property type="protein sequence ID" value="KAK4585932.1"/>
    <property type="molecule type" value="Genomic_DNA"/>
</dbReference>
<dbReference type="Proteomes" id="UP001324115">
    <property type="component" value="Unassembled WGS sequence"/>
</dbReference>
<gene>
    <name evidence="2" type="ORF">RGQ29_023220</name>
</gene>
<comment type="caution">
    <text evidence="2">The sequence shown here is derived from an EMBL/GenBank/DDBJ whole genome shotgun (WGS) entry which is preliminary data.</text>
</comment>
<evidence type="ECO:0000313" key="2">
    <source>
        <dbReference type="EMBL" id="KAK4585932.1"/>
    </source>
</evidence>
<dbReference type="PANTHER" id="PTHR26312:SF221">
    <property type="entry name" value="OS04G0510600 PROTEIN"/>
    <property type="match status" value="1"/>
</dbReference>
<feature type="repeat" description="TPR" evidence="1">
    <location>
        <begin position="9"/>
        <end position="42"/>
    </location>
</feature>
<dbReference type="InterPro" id="IPR019734">
    <property type="entry name" value="TPR_rpt"/>
</dbReference>
<organism evidence="2 3">
    <name type="scientific">Quercus rubra</name>
    <name type="common">Northern red oak</name>
    <name type="synonym">Quercus borealis</name>
    <dbReference type="NCBI Taxonomy" id="3512"/>
    <lineage>
        <taxon>Eukaryota</taxon>
        <taxon>Viridiplantae</taxon>
        <taxon>Streptophyta</taxon>
        <taxon>Embryophyta</taxon>
        <taxon>Tracheophyta</taxon>
        <taxon>Spermatophyta</taxon>
        <taxon>Magnoliopsida</taxon>
        <taxon>eudicotyledons</taxon>
        <taxon>Gunneridae</taxon>
        <taxon>Pentapetalae</taxon>
        <taxon>rosids</taxon>
        <taxon>fabids</taxon>
        <taxon>Fagales</taxon>
        <taxon>Fagaceae</taxon>
        <taxon>Quercus</taxon>
    </lineage>
</organism>
<dbReference type="InterPro" id="IPR003107">
    <property type="entry name" value="HAT"/>
</dbReference>
<protein>
    <submittedName>
        <fullName evidence="2">Uncharacterized protein</fullName>
    </submittedName>
</protein>
<dbReference type="AlphaFoldDB" id="A0AAN7F5C2"/>
<keyword evidence="3" id="KW-1185">Reference proteome</keyword>
<dbReference type="Pfam" id="PF07720">
    <property type="entry name" value="TPR_3"/>
    <property type="match status" value="1"/>
</dbReference>
<dbReference type="PANTHER" id="PTHR26312">
    <property type="entry name" value="TETRATRICOPEPTIDE REPEAT PROTEIN 5"/>
    <property type="match status" value="1"/>
</dbReference>
<dbReference type="PROSITE" id="PS50005">
    <property type="entry name" value="TPR"/>
    <property type="match status" value="1"/>
</dbReference>
<dbReference type="SUPFAM" id="SSF48452">
    <property type="entry name" value="TPR-like"/>
    <property type="match status" value="2"/>
</dbReference>
<reference evidence="2 3" key="1">
    <citation type="journal article" date="2023" name="G3 (Bethesda)">
        <title>A haplotype-resolved chromosome-scale genome for Quercus rubra L. provides insights into the genetics of adaptive traits for red oak species.</title>
        <authorList>
            <person name="Kapoor B."/>
            <person name="Jenkins J."/>
            <person name="Schmutz J."/>
            <person name="Zhebentyayeva T."/>
            <person name="Kuelheim C."/>
            <person name="Coggeshall M."/>
            <person name="Heim C."/>
            <person name="Lasky J.R."/>
            <person name="Leites L."/>
            <person name="Islam-Faridi N."/>
            <person name="Romero-Severson J."/>
            <person name="DeLeo V.L."/>
            <person name="Lucas S.M."/>
            <person name="Lazic D."/>
            <person name="Gailing O."/>
            <person name="Carlson J."/>
            <person name="Staton M."/>
        </authorList>
    </citation>
    <scope>NUCLEOTIDE SEQUENCE [LARGE SCALE GENOMIC DNA]</scope>
    <source>
        <strain evidence="2">Pseudo-F2</strain>
    </source>
</reference>
<name>A0AAN7F5C2_QUERU</name>
<dbReference type="Gene3D" id="1.25.40.10">
    <property type="entry name" value="Tetratricopeptide repeat domain"/>
    <property type="match status" value="2"/>
</dbReference>
<accession>A0AAN7F5C2</accession>
<proteinExistence type="predicted"/>
<sequence length="282" mass="31905">MVDQYPCHPLFLKNYAQVLQSKGDLQGAVEYYSRATLADPEDGEILVQYAKFVWENLNDQDRALSYFERAAQAAPQDSHVLAAYASFLWEIGGDGEEDEALQDHIQIEEEERKKEIEISTSKEEIELVSPSLRLAAALGIDVADSTADESSNVGNVEEYYKKMIDESPNNPLFLRNYAQFLCQSKEDLPAAEEFYMRAILADPRDGEIISQYAKLVWELHHDRNKALCYFERAVEATPGDSHVLAAYASFLWETEDEEEGDPMQDCIQIPLLHEQALNAANA</sequence>
<dbReference type="GO" id="GO:0006396">
    <property type="term" value="P:RNA processing"/>
    <property type="evidence" value="ECO:0007669"/>
    <property type="project" value="InterPro"/>
</dbReference>
<evidence type="ECO:0000313" key="3">
    <source>
        <dbReference type="Proteomes" id="UP001324115"/>
    </source>
</evidence>